<dbReference type="Pfam" id="PF00300">
    <property type="entry name" value="His_Phos_1"/>
    <property type="match status" value="1"/>
</dbReference>
<dbReference type="SUPFAM" id="SSF53254">
    <property type="entry name" value="Phosphoglycerate mutase-like"/>
    <property type="match status" value="1"/>
</dbReference>
<accession>A0A7S4JAM6</accession>
<organism evidence="1">
    <name type="scientific">Odontella aurita</name>
    <dbReference type="NCBI Taxonomy" id="265563"/>
    <lineage>
        <taxon>Eukaryota</taxon>
        <taxon>Sar</taxon>
        <taxon>Stramenopiles</taxon>
        <taxon>Ochrophyta</taxon>
        <taxon>Bacillariophyta</taxon>
        <taxon>Mediophyceae</taxon>
        <taxon>Biddulphiophycidae</taxon>
        <taxon>Eupodiscales</taxon>
        <taxon>Odontellaceae</taxon>
        <taxon>Odontella</taxon>
    </lineage>
</organism>
<sequence length="400" mass="43749">MWYDGIMHRRRKNLRHDRRALSCLIFFVSIDVPLAAATLFSPTNVHSCSEGAISGLERSGIFGARKTCNLDGISVPLSPGFNIHDRRLFLDSMAKCAAASSIAAFPLPLAASAYYVEPNIDCLRDLPPPSPDTFRVYLCRHGETENNRLHIYQGVRVNAPLNGRGFAQSERLGIALSRLDADLRPAVIVHSGMTRSKQTAVQAMEAMVSMETAAGLMGRGSRPRRHVRLEHLPSLRSVDYGPFAGGREASEVVSTMGRTVGAWTSGYIDTRPDGGGESGREVLNRGASALKSLAKLAGRSYNSSGKAGSIVAVSHSSYIRILLSLVLGIPLEKASTLPQENGCINVVDIFRGEPPAAFERHNTIFYENPKDFELQFPLGKVERMNEVRHFGDICRFIPRG</sequence>
<dbReference type="PANTHER" id="PTHR48100:SF10">
    <property type="entry name" value="2-CARBOXY-D-ARABINITOL-1-PHOSPHATASE-RELATED"/>
    <property type="match status" value="1"/>
</dbReference>
<dbReference type="PANTHER" id="PTHR48100">
    <property type="entry name" value="BROAD-SPECIFICITY PHOSPHATASE YOR283W-RELATED"/>
    <property type="match status" value="1"/>
</dbReference>
<evidence type="ECO:0000313" key="1">
    <source>
        <dbReference type="EMBL" id="CAE2257397.1"/>
    </source>
</evidence>
<dbReference type="InterPro" id="IPR013078">
    <property type="entry name" value="His_Pase_superF_clade-1"/>
</dbReference>
<reference evidence="1" key="1">
    <citation type="submission" date="2021-01" db="EMBL/GenBank/DDBJ databases">
        <authorList>
            <person name="Corre E."/>
            <person name="Pelletier E."/>
            <person name="Niang G."/>
            <person name="Scheremetjew M."/>
            <person name="Finn R."/>
            <person name="Kale V."/>
            <person name="Holt S."/>
            <person name="Cochrane G."/>
            <person name="Meng A."/>
            <person name="Brown T."/>
            <person name="Cohen L."/>
        </authorList>
    </citation>
    <scope>NUCLEOTIDE SEQUENCE</scope>
    <source>
        <strain evidence="1">Isolate 1302-5</strain>
    </source>
</reference>
<name>A0A7S4JAM6_9STRA</name>
<dbReference type="Gene3D" id="3.40.50.1240">
    <property type="entry name" value="Phosphoglycerate mutase-like"/>
    <property type="match status" value="1"/>
</dbReference>
<dbReference type="CDD" id="cd07067">
    <property type="entry name" value="HP_PGM_like"/>
    <property type="match status" value="1"/>
</dbReference>
<dbReference type="InterPro" id="IPR050275">
    <property type="entry name" value="PGM_Phosphatase"/>
</dbReference>
<dbReference type="EMBL" id="HBKQ01036124">
    <property type="protein sequence ID" value="CAE2257397.1"/>
    <property type="molecule type" value="Transcribed_RNA"/>
</dbReference>
<dbReference type="AlphaFoldDB" id="A0A7S4JAM6"/>
<proteinExistence type="predicted"/>
<dbReference type="PROSITE" id="PS00175">
    <property type="entry name" value="PG_MUTASE"/>
    <property type="match status" value="1"/>
</dbReference>
<dbReference type="InterPro" id="IPR001345">
    <property type="entry name" value="PG/BPGM_mutase_AS"/>
</dbReference>
<gene>
    <name evidence="1" type="ORF">OAUR00152_LOCUS24851</name>
</gene>
<dbReference type="SMART" id="SM00855">
    <property type="entry name" value="PGAM"/>
    <property type="match status" value="1"/>
</dbReference>
<dbReference type="GO" id="GO:0016791">
    <property type="term" value="F:phosphatase activity"/>
    <property type="evidence" value="ECO:0007669"/>
    <property type="project" value="TreeGrafter"/>
</dbReference>
<dbReference type="InterPro" id="IPR029033">
    <property type="entry name" value="His_PPase_superfam"/>
</dbReference>
<protein>
    <submittedName>
        <fullName evidence="1">Uncharacterized protein</fullName>
    </submittedName>
</protein>